<evidence type="ECO:0000313" key="3">
    <source>
        <dbReference type="Proteomes" id="UP001157156"/>
    </source>
</evidence>
<dbReference type="CDD" id="cd00093">
    <property type="entry name" value="HTH_XRE"/>
    <property type="match status" value="1"/>
</dbReference>
<dbReference type="EMBL" id="BSPV01000009">
    <property type="protein sequence ID" value="GLT15513.1"/>
    <property type="molecule type" value="Genomic_DNA"/>
</dbReference>
<dbReference type="Gene3D" id="1.10.260.40">
    <property type="entry name" value="lambda repressor-like DNA-binding domains"/>
    <property type="match status" value="1"/>
</dbReference>
<comment type="caution">
    <text evidence="2">The sequence shown here is derived from an EMBL/GenBank/DDBJ whole genome shotgun (WGS) entry which is preliminary data.</text>
</comment>
<dbReference type="SUPFAM" id="SSF47413">
    <property type="entry name" value="lambda repressor-like DNA-binding domains"/>
    <property type="match status" value="1"/>
</dbReference>
<dbReference type="InterPro" id="IPR001387">
    <property type="entry name" value="Cro/C1-type_HTH"/>
</dbReference>
<proteinExistence type="predicted"/>
<dbReference type="SMART" id="SM00530">
    <property type="entry name" value="HTH_XRE"/>
    <property type="match status" value="1"/>
</dbReference>
<organism evidence="2 3">
    <name type="scientific">Vibrio algivorus</name>
    <dbReference type="NCBI Taxonomy" id="1667024"/>
    <lineage>
        <taxon>Bacteria</taxon>
        <taxon>Pseudomonadati</taxon>
        <taxon>Pseudomonadota</taxon>
        <taxon>Gammaproteobacteria</taxon>
        <taxon>Vibrionales</taxon>
        <taxon>Vibrionaceae</taxon>
        <taxon>Vibrio</taxon>
    </lineage>
</organism>
<protein>
    <recommendedName>
        <fullName evidence="1">HTH cro/C1-type domain-containing protein</fullName>
    </recommendedName>
</protein>
<dbReference type="Proteomes" id="UP001157156">
    <property type="component" value="Unassembled WGS sequence"/>
</dbReference>
<dbReference type="Pfam" id="PF01381">
    <property type="entry name" value="HTH_3"/>
    <property type="match status" value="1"/>
</dbReference>
<dbReference type="InterPro" id="IPR010982">
    <property type="entry name" value="Lambda_DNA-bd_dom_sf"/>
</dbReference>
<feature type="domain" description="HTH cro/C1-type" evidence="1">
    <location>
        <begin position="21"/>
        <end position="73"/>
    </location>
</feature>
<name>A0ABQ6EQT9_9VIBR</name>
<keyword evidence="3" id="KW-1185">Reference proteome</keyword>
<dbReference type="PROSITE" id="PS50943">
    <property type="entry name" value="HTH_CROC1"/>
    <property type="match status" value="1"/>
</dbReference>
<accession>A0ABQ6EQT9</accession>
<reference evidence="3" key="1">
    <citation type="journal article" date="2019" name="Int. J. Syst. Evol. Microbiol.">
        <title>The Global Catalogue of Microorganisms (GCM) 10K type strain sequencing project: providing services to taxonomists for standard genome sequencing and annotation.</title>
        <authorList>
            <consortium name="The Broad Institute Genomics Platform"/>
            <consortium name="The Broad Institute Genome Sequencing Center for Infectious Disease"/>
            <person name="Wu L."/>
            <person name="Ma J."/>
        </authorList>
    </citation>
    <scope>NUCLEOTIDE SEQUENCE [LARGE SCALE GENOMIC DNA]</scope>
    <source>
        <strain evidence="3">NBRC 111146</strain>
    </source>
</reference>
<evidence type="ECO:0000313" key="2">
    <source>
        <dbReference type="EMBL" id="GLT15513.1"/>
    </source>
</evidence>
<gene>
    <name evidence="2" type="ORF">GCM10007931_24880</name>
</gene>
<sequence length="93" mass="11203">MSRTKTIYNQDYCLFIQCLCEERKRLGLSQLEVAQKLGMTQSEISKIEMSERRVDIFELKQLLRVYRVQHNEKLRHFVVDFFGLELHEHNGKE</sequence>
<dbReference type="RefSeq" id="WP_089123453.1">
    <property type="nucleotide sequence ID" value="NZ_BSPV01000009.1"/>
</dbReference>
<evidence type="ECO:0000259" key="1">
    <source>
        <dbReference type="PROSITE" id="PS50943"/>
    </source>
</evidence>